<dbReference type="Proteomes" id="UP000004478">
    <property type="component" value="Unassembled WGS sequence"/>
</dbReference>
<dbReference type="GO" id="GO:0008113">
    <property type="term" value="F:peptide-methionine (S)-S-oxide reductase activity"/>
    <property type="evidence" value="ECO:0007669"/>
    <property type="project" value="UniProtKB-UniRule"/>
</dbReference>
<comment type="catalytic activity">
    <reaction evidence="2 4">
        <text>L-methionyl-[protein] + [thioredoxin]-disulfide + H2O = L-methionyl-(S)-S-oxide-[protein] + [thioredoxin]-dithiol</text>
        <dbReference type="Rhea" id="RHEA:14217"/>
        <dbReference type="Rhea" id="RHEA-COMP:10698"/>
        <dbReference type="Rhea" id="RHEA-COMP:10700"/>
        <dbReference type="Rhea" id="RHEA-COMP:12313"/>
        <dbReference type="Rhea" id="RHEA-COMP:12315"/>
        <dbReference type="ChEBI" id="CHEBI:15377"/>
        <dbReference type="ChEBI" id="CHEBI:16044"/>
        <dbReference type="ChEBI" id="CHEBI:29950"/>
        <dbReference type="ChEBI" id="CHEBI:44120"/>
        <dbReference type="ChEBI" id="CHEBI:50058"/>
        <dbReference type="EC" id="1.8.4.11"/>
    </reaction>
</comment>
<comment type="catalytic activity">
    <reaction evidence="3 4">
        <text>[thioredoxin]-disulfide + L-methionine + H2O = L-methionine (S)-S-oxide + [thioredoxin]-dithiol</text>
        <dbReference type="Rhea" id="RHEA:19993"/>
        <dbReference type="Rhea" id="RHEA-COMP:10698"/>
        <dbReference type="Rhea" id="RHEA-COMP:10700"/>
        <dbReference type="ChEBI" id="CHEBI:15377"/>
        <dbReference type="ChEBI" id="CHEBI:29950"/>
        <dbReference type="ChEBI" id="CHEBI:50058"/>
        <dbReference type="ChEBI" id="CHEBI:57844"/>
        <dbReference type="ChEBI" id="CHEBI:58772"/>
        <dbReference type="EC" id="1.8.4.11"/>
    </reaction>
</comment>
<comment type="function">
    <text evidence="4">Has an important function as a repair enzyme for proteins that have been inactivated by oxidation. Catalyzes the reversible oxidation-reduction of methionine sulfoxide in proteins to methionine.</text>
</comment>
<evidence type="ECO:0000259" key="6">
    <source>
        <dbReference type="Pfam" id="PF01625"/>
    </source>
</evidence>
<dbReference type="EMBL" id="AMGM01000006">
    <property type="protein sequence ID" value="EKB50725.1"/>
    <property type="molecule type" value="Genomic_DNA"/>
</dbReference>
<dbReference type="RefSeq" id="WP_009183751.1">
    <property type="nucleotide sequence ID" value="NZ_AMGM01000006.1"/>
</dbReference>
<comment type="similarity">
    <text evidence="4">Belongs to the MsrA Met sulfoxide reductase family.</text>
</comment>
<keyword evidence="5" id="KW-0732">Signal</keyword>
<dbReference type="PROSITE" id="PS51257">
    <property type="entry name" value="PROKAR_LIPOPROTEIN"/>
    <property type="match status" value="1"/>
</dbReference>
<dbReference type="Pfam" id="PF01625">
    <property type="entry name" value="PMSR"/>
    <property type="match status" value="1"/>
</dbReference>
<reference evidence="7 8" key="1">
    <citation type="journal article" date="2012" name="J. Bacteriol.">
        <title>Draft Genome Sequence of Cecembia lonarensis Strain LW9T, Isolated from Lonar Lake, a Haloalkaline Lake in India.</title>
        <authorList>
            <person name="Shivaji S."/>
            <person name="Ara S."/>
            <person name="Singh A."/>
            <person name="Pinnaka A.K."/>
        </authorList>
    </citation>
    <scope>NUCLEOTIDE SEQUENCE [LARGE SCALE GENOMIC DNA]</scope>
    <source>
        <strain evidence="7 8">LW9</strain>
    </source>
</reference>
<comment type="caution">
    <text evidence="7">The sequence shown here is derived from an EMBL/GenBank/DDBJ whole genome shotgun (WGS) entry which is preliminary data.</text>
</comment>
<keyword evidence="8" id="KW-1185">Reference proteome</keyword>
<feature type="active site" evidence="4">
    <location>
        <position position="52"/>
    </location>
</feature>
<accession>K1L2Y1</accession>
<evidence type="ECO:0000313" key="7">
    <source>
        <dbReference type="EMBL" id="EKB50725.1"/>
    </source>
</evidence>
<evidence type="ECO:0000313" key="8">
    <source>
        <dbReference type="Proteomes" id="UP000004478"/>
    </source>
</evidence>
<feature type="domain" description="Peptide methionine sulphoxide reductase MsrA" evidence="6">
    <location>
        <begin position="46"/>
        <end position="198"/>
    </location>
</feature>
<dbReference type="InterPro" id="IPR036509">
    <property type="entry name" value="Met_Sox_Rdtase_MsrA_sf"/>
</dbReference>
<dbReference type="NCBIfam" id="TIGR00401">
    <property type="entry name" value="msrA"/>
    <property type="match status" value="1"/>
</dbReference>
<gene>
    <name evidence="7" type="primary">msrA2</name>
    <name evidence="4" type="synonym">msrA</name>
    <name evidence="7" type="ORF">B879_00705</name>
</gene>
<evidence type="ECO:0000256" key="3">
    <source>
        <dbReference type="ARBA" id="ARBA00048782"/>
    </source>
</evidence>
<dbReference type="GO" id="GO:0033744">
    <property type="term" value="F:L-methionine:thioredoxin-disulfide S-oxidoreductase activity"/>
    <property type="evidence" value="ECO:0007669"/>
    <property type="project" value="RHEA"/>
</dbReference>
<dbReference type="SUPFAM" id="SSF55068">
    <property type="entry name" value="Peptide methionine sulfoxide reductase"/>
    <property type="match status" value="1"/>
</dbReference>
<feature type="signal peptide" evidence="5">
    <location>
        <begin position="1"/>
        <end position="19"/>
    </location>
</feature>
<dbReference type="InterPro" id="IPR002569">
    <property type="entry name" value="Met_Sox_Rdtase_MsrA_dom"/>
</dbReference>
<dbReference type="EC" id="1.8.4.11" evidence="4"/>
<evidence type="ECO:0000256" key="2">
    <source>
        <dbReference type="ARBA" id="ARBA00047806"/>
    </source>
</evidence>
<keyword evidence="1 4" id="KW-0560">Oxidoreductase</keyword>
<name>K1L2Y1_CECL9</name>
<protein>
    <recommendedName>
        <fullName evidence="4">Peptide methionine sulfoxide reductase MsrA</fullName>
        <shortName evidence="4">Protein-methionine-S-oxide reductase</shortName>
        <ecNumber evidence="4">1.8.4.11</ecNumber>
    </recommendedName>
    <alternativeName>
        <fullName evidence="4">Peptide-methionine (S)-S-oxide reductase</fullName>
        <shortName evidence="4">Peptide Met(O) reductase</shortName>
    </alternativeName>
</protein>
<organism evidence="7 8">
    <name type="scientific">Cecembia lonarensis (strain CCUG 58316 / KCTC 22772 / LW9)</name>
    <dbReference type="NCBI Taxonomy" id="1225176"/>
    <lineage>
        <taxon>Bacteria</taxon>
        <taxon>Pseudomonadati</taxon>
        <taxon>Bacteroidota</taxon>
        <taxon>Cytophagia</taxon>
        <taxon>Cytophagales</taxon>
        <taxon>Cyclobacteriaceae</taxon>
        <taxon>Cecembia</taxon>
    </lineage>
</organism>
<feature type="chain" id="PRO_5003847369" description="Peptide methionine sulfoxide reductase MsrA" evidence="5">
    <location>
        <begin position="20"/>
        <end position="218"/>
    </location>
</feature>
<proteinExistence type="inferred from homology"/>
<dbReference type="PANTHER" id="PTHR43774">
    <property type="entry name" value="PEPTIDE METHIONINE SULFOXIDE REDUCTASE"/>
    <property type="match status" value="1"/>
</dbReference>
<evidence type="ECO:0000256" key="4">
    <source>
        <dbReference type="HAMAP-Rule" id="MF_01401"/>
    </source>
</evidence>
<dbReference type="PANTHER" id="PTHR43774:SF1">
    <property type="entry name" value="PEPTIDE METHIONINE SULFOXIDE REDUCTASE MSRA 2"/>
    <property type="match status" value="1"/>
</dbReference>
<sequence length="218" mass="24726">MKYTLLLVLFIAAVSTACAQSPNKKEKKMQDLPKTQVEVNAGYEVATLGAGCFWCTEAIYQNLNGVEVVLSGYSGGHVANPTYRQVTTGTTGHAEVIQIQYDPKVVSFEEILEVFWSTHDPTTLNRQGADVGPQYRSAVFFHSEEQQEKAMFFKRKLDESGAFDRPIVTEITAFSNFYVAEDYHQNYFNENGMQPYCQFVIKPKLEKFKKVFAEKLKD</sequence>
<dbReference type="AlphaFoldDB" id="K1L2Y1"/>
<dbReference type="HAMAP" id="MF_01401">
    <property type="entry name" value="MsrA"/>
    <property type="match status" value="1"/>
</dbReference>
<evidence type="ECO:0000256" key="1">
    <source>
        <dbReference type="ARBA" id="ARBA00023002"/>
    </source>
</evidence>
<dbReference type="Gene3D" id="3.30.1060.10">
    <property type="entry name" value="Peptide methionine sulphoxide reductase MsrA"/>
    <property type="match status" value="1"/>
</dbReference>
<dbReference type="OrthoDB" id="4174719at2"/>
<dbReference type="PATRIC" id="fig|1225176.3.peg.753"/>
<evidence type="ECO:0000256" key="5">
    <source>
        <dbReference type="SAM" id="SignalP"/>
    </source>
</evidence>